<evidence type="ECO:0000313" key="2">
    <source>
        <dbReference type="Proteomes" id="UP000549617"/>
    </source>
</evidence>
<dbReference type="EMBL" id="JACIJC010000005">
    <property type="protein sequence ID" value="MBB5686941.1"/>
    <property type="molecule type" value="Genomic_DNA"/>
</dbReference>
<evidence type="ECO:0000313" key="1">
    <source>
        <dbReference type="EMBL" id="MBB5686941.1"/>
    </source>
</evidence>
<name>A0A7W9AK31_9SPHN</name>
<proteinExistence type="predicted"/>
<dbReference type="AlphaFoldDB" id="A0A7W9AK31"/>
<accession>A0A7W9AK31</accession>
<protein>
    <submittedName>
        <fullName evidence="1">Uncharacterized protein</fullName>
    </submittedName>
</protein>
<keyword evidence="2" id="KW-1185">Reference proteome</keyword>
<dbReference type="Proteomes" id="UP000549617">
    <property type="component" value="Unassembled WGS sequence"/>
</dbReference>
<sequence length="85" mass="9015">MPSLYCKSISITGLWKLVAGKGKGAMFPRNGPVAAEADGGAVAARKSEYVSALPLHRKRSPAACREAIWGQSGIWPFSRSTSPAR</sequence>
<reference evidence="1 2" key="1">
    <citation type="submission" date="2020-08" db="EMBL/GenBank/DDBJ databases">
        <title>Genomic Encyclopedia of Type Strains, Phase IV (KMG-IV): sequencing the most valuable type-strain genomes for metagenomic binning, comparative biology and taxonomic classification.</title>
        <authorList>
            <person name="Goeker M."/>
        </authorList>
    </citation>
    <scope>NUCLEOTIDE SEQUENCE [LARGE SCALE GENOMIC DNA]</scope>
    <source>
        <strain evidence="1 2">DSM 25079</strain>
    </source>
</reference>
<organism evidence="1 2">
    <name type="scientific">Sphingobium boeckii</name>
    <dbReference type="NCBI Taxonomy" id="1082345"/>
    <lineage>
        <taxon>Bacteria</taxon>
        <taxon>Pseudomonadati</taxon>
        <taxon>Pseudomonadota</taxon>
        <taxon>Alphaproteobacteria</taxon>
        <taxon>Sphingomonadales</taxon>
        <taxon>Sphingomonadaceae</taxon>
        <taxon>Sphingobium</taxon>
    </lineage>
</organism>
<comment type="caution">
    <text evidence="1">The sequence shown here is derived from an EMBL/GenBank/DDBJ whole genome shotgun (WGS) entry which is preliminary data.</text>
</comment>
<gene>
    <name evidence="1" type="ORF">FHS49_002969</name>
</gene>